<dbReference type="AlphaFoldDB" id="A0A0C3A9W4"/>
<feature type="region of interest" description="Disordered" evidence="2">
    <location>
        <begin position="1"/>
        <end position="23"/>
    </location>
</feature>
<evidence type="ECO:0000256" key="1">
    <source>
        <dbReference type="ARBA" id="ARBA00022553"/>
    </source>
</evidence>
<keyword evidence="8" id="KW-1185">Reference proteome</keyword>
<evidence type="ECO:0000313" key="5">
    <source>
        <dbReference type="EMBL" id="MBH5147215.1"/>
    </source>
</evidence>
<dbReference type="InterPro" id="IPR008984">
    <property type="entry name" value="SMAD_FHA_dom_sf"/>
</dbReference>
<reference evidence="4 7" key="1">
    <citation type="journal article" date="2017" name="Poromechanics V (2013)">
        <title>Genomic Characterization of the Arsenic-Tolerant Actinobacterium, &lt;i&gt;Rhodococcus erythropolis&lt;/i&gt; S43.</title>
        <authorList>
            <person name="Retamal-Morales G."/>
            <person name="Mehnert M."/>
            <person name="Schwabe R."/>
            <person name="Tischler D."/>
            <person name="Schloemann M."/>
            <person name="Levican G.J."/>
        </authorList>
    </citation>
    <scope>NUCLEOTIDE SEQUENCE [LARGE SCALE GENOMIC DNA]</scope>
    <source>
        <strain evidence="4 7">S43</strain>
    </source>
</reference>
<dbReference type="InterPro" id="IPR000253">
    <property type="entry name" value="FHA_dom"/>
</dbReference>
<dbReference type="OrthoDB" id="9815925at2"/>
<dbReference type="Proteomes" id="UP001230933">
    <property type="component" value="Chromosome"/>
</dbReference>
<proteinExistence type="predicted"/>
<evidence type="ECO:0000313" key="7">
    <source>
        <dbReference type="Proteomes" id="UP000325576"/>
    </source>
</evidence>
<gene>
    <name evidence="4" type="ORF">BS297_12075</name>
    <name evidence="5" type="ORF">I3517_31895</name>
    <name evidence="6" type="ORF">QIE55_15810</name>
</gene>
<dbReference type="GeneID" id="57486836"/>
<reference evidence="5 8" key="2">
    <citation type="submission" date="2020-12" db="EMBL/GenBank/DDBJ databases">
        <title>Draft genome sequence of furan degrading bacterial strain FUR100.</title>
        <authorList>
            <person name="Woiski C."/>
        </authorList>
    </citation>
    <scope>NUCLEOTIDE SEQUENCE [LARGE SCALE GENOMIC DNA]</scope>
    <source>
        <strain evidence="5 8">FUR100</strain>
    </source>
</reference>
<dbReference type="KEGG" id="reb:XU06_15065"/>
<dbReference type="EMBL" id="CP124545">
    <property type="protein sequence ID" value="WGV47052.1"/>
    <property type="molecule type" value="Genomic_DNA"/>
</dbReference>
<evidence type="ECO:0000256" key="2">
    <source>
        <dbReference type="SAM" id="MobiDB-lite"/>
    </source>
</evidence>
<dbReference type="RefSeq" id="WP_003946166.1">
    <property type="nucleotide sequence ID" value="NZ_AP018733.1"/>
</dbReference>
<reference evidence="6" key="3">
    <citation type="submission" date="2023-08" db="EMBL/GenBank/DDBJ databases">
        <title>Isolation and Characterization of Rhodococcus erythropolis MGMM8.</title>
        <authorList>
            <person name="Diabankana R.G.C."/>
            <person name="Afordoanyi D.M."/>
            <person name="Validov S.Z."/>
        </authorList>
    </citation>
    <scope>NUCLEOTIDE SEQUENCE</scope>
    <source>
        <strain evidence="6">MGMM8</strain>
    </source>
</reference>
<feature type="domain" description="FHA" evidence="3">
    <location>
        <begin position="75"/>
        <end position="124"/>
    </location>
</feature>
<dbReference type="EMBL" id="MRBO01000365">
    <property type="protein sequence ID" value="KAB2585121.1"/>
    <property type="molecule type" value="Genomic_DNA"/>
</dbReference>
<dbReference type="Gene3D" id="2.60.200.20">
    <property type="match status" value="1"/>
</dbReference>
<evidence type="ECO:0000313" key="8">
    <source>
        <dbReference type="Proteomes" id="UP000627573"/>
    </source>
</evidence>
<dbReference type="STRING" id="1833.XU06_15065"/>
<evidence type="ECO:0000259" key="3">
    <source>
        <dbReference type="PROSITE" id="PS50006"/>
    </source>
</evidence>
<dbReference type="Pfam" id="PF00498">
    <property type="entry name" value="FHA"/>
    <property type="match status" value="1"/>
</dbReference>
<sequence>MSENGNDAGYGESPAETTSVFRADFLNELDNTSSAAPAAEQPVSGVEGLPAGAALLVVKRGPNAGSRFLLDQPTTSAGRHPDSDIFLDDVTVSRRHAEFRQEDADFHVVDVGSLNGTYVNREPVDSAVLANGDEVQIGKFRLVFLTGPRAGGSQVGESSAGAGS</sequence>
<dbReference type="SUPFAM" id="SSF49879">
    <property type="entry name" value="SMAD/FHA domain"/>
    <property type="match status" value="1"/>
</dbReference>
<dbReference type="EMBL" id="JAECSB010000097">
    <property type="protein sequence ID" value="MBH5147215.1"/>
    <property type="molecule type" value="Genomic_DNA"/>
</dbReference>
<dbReference type="Proteomes" id="UP000325576">
    <property type="component" value="Unassembled WGS sequence"/>
</dbReference>
<evidence type="ECO:0000313" key="6">
    <source>
        <dbReference type="EMBL" id="WGV47052.1"/>
    </source>
</evidence>
<protein>
    <submittedName>
        <fullName evidence="5">FHA domain-containing protein</fullName>
    </submittedName>
    <submittedName>
        <fullName evidence="4">Peptide-binding protein</fullName>
    </submittedName>
</protein>
<dbReference type="SMART" id="SM00240">
    <property type="entry name" value="FHA"/>
    <property type="match status" value="1"/>
</dbReference>
<dbReference type="PROSITE" id="PS50006">
    <property type="entry name" value="FHA_DOMAIN"/>
    <property type="match status" value="1"/>
</dbReference>
<dbReference type="Proteomes" id="UP000627573">
    <property type="component" value="Unassembled WGS sequence"/>
</dbReference>
<accession>A0A0C3A9W4</accession>
<dbReference type="InterPro" id="IPR050923">
    <property type="entry name" value="Cell_Proc_Reg/RNA_Proc"/>
</dbReference>
<name>A0A0C3A9W4_RHOER</name>
<evidence type="ECO:0000313" key="4">
    <source>
        <dbReference type="EMBL" id="KAB2585121.1"/>
    </source>
</evidence>
<organism evidence="5 8">
    <name type="scientific">Rhodococcus erythropolis</name>
    <name type="common">Arthrobacter picolinophilus</name>
    <dbReference type="NCBI Taxonomy" id="1833"/>
    <lineage>
        <taxon>Bacteria</taxon>
        <taxon>Bacillati</taxon>
        <taxon>Actinomycetota</taxon>
        <taxon>Actinomycetes</taxon>
        <taxon>Mycobacteriales</taxon>
        <taxon>Nocardiaceae</taxon>
        <taxon>Rhodococcus</taxon>
        <taxon>Rhodococcus erythropolis group</taxon>
    </lineage>
</organism>
<keyword evidence="1" id="KW-0597">Phosphoprotein</keyword>
<dbReference type="PANTHER" id="PTHR23308">
    <property type="entry name" value="NUCLEAR INHIBITOR OF PROTEIN PHOSPHATASE-1"/>
    <property type="match status" value="1"/>
</dbReference>